<keyword evidence="10" id="KW-1185">Reference proteome</keyword>
<feature type="non-terminal residue" evidence="9">
    <location>
        <position position="1"/>
    </location>
</feature>
<evidence type="ECO:0000259" key="8">
    <source>
        <dbReference type="Pfam" id="PF03002"/>
    </source>
</evidence>
<dbReference type="InterPro" id="IPR018142">
    <property type="entry name" value="Somatostatin/Cortistatin_C"/>
</dbReference>
<evidence type="ECO:0000256" key="7">
    <source>
        <dbReference type="SAM" id="MobiDB-lite"/>
    </source>
</evidence>
<name>V8N3Q0_OPHHA</name>
<sequence>MGHNTFPPRLLSESLHFSLDFPHWKPAGGGGSQTVNPMSPPAPGNSATIIKCQPAAQGSNLDHTRNCGNATTVVNGLRVSFPSAVQSPTWGGGIWRVPRNTARGYFFLSGCLENSTAIAINLISGKGRKEEKKSEKEGREGGKKGGRKEGRSNGLQYWKVLRRDWTATCLKWDRDLLLEQGAGLEDLQAPFQLRYFPLQTFHYFLAELLSEPNQPDNEALASDDLSRGAEQDEVRLELERSANLNPGLTPRERKAGCKNFFWKTFTSC</sequence>
<evidence type="ECO:0000313" key="10">
    <source>
        <dbReference type="Proteomes" id="UP000018936"/>
    </source>
</evidence>
<gene>
    <name evidence="9" type="primary">SST</name>
    <name evidence="9" type="ORF">L345_17508</name>
</gene>
<dbReference type="PANTHER" id="PTHR10558">
    <property type="entry name" value="SOMATOSTATIN"/>
    <property type="match status" value="1"/>
</dbReference>
<dbReference type="GO" id="GO:0005615">
    <property type="term" value="C:extracellular space"/>
    <property type="evidence" value="ECO:0007669"/>
    <property type="project" value="TreeGrafter"/>
</dbReference>
<reference evidence="9 10" key="1">
    <citation type="journal article" date="2013" name="Proc. Natl. Acad. Sci. U.S.A.">
        <title>The king cobra genome reveals dynamic gene evolution and adaptation in the snake venom system.</title>
        <authorList>
            <person name="Vonk F.J."/>
            <person name="Casewell N.R."/>
            <person name="Henkel C.V."/>
            <person name="Heimberg A.M."/>
            <person name="Jansen H.J."/>
            <person name="McCleary R.J."/>
            <person name="Kerkkamp H.M."/>
            <person name="Vos R.A."/>
            <person name="Guerreiro I."/>
            <person name="Calvete J.J."/>
            <person name="Wuster W."/>
            <person name="Woods A.E."/>
            <person name="Logan J.M."/>
            <person name="Harrison R.A."/>
            <person name="Castoe T.A."/>
            <person name="de Koning A.P."/>
            <person name="Pollock D.D."/>
            <person name="Yandell M."/>
            <person name="Calderon D."/>
            <person name="Renjifo C."/>
            <person name="Currier R.B."/>
            <person name="Salgado D."/>
            <person name="Pla D."/>
            <person name="Sanz L."/>
            <person name="Hyder A.S."/>
            <person name="Ribeiro J.M."/>
            <person name="Arntzen J.W."/>
            <person name="van den Thillart G.E."/>
            <person name="Boetzer M."/>
            <person name="Pirovano W."/>
            <person name="Dirks R.P."/>
            <person name="Spaink H.P."/>
            <person name="Duboule D."/>
            <person name="McGlinn E."/>
            <person name="Kini R.M."/>
            <person name="Richardson M.K."/>
        </authorList>
    </citation>
    <scope>NUCLEOTIDE SEQUENCE</scope>
    <source>
        <tissue evidence="9">Blood</tissue>
    </source>
</reference>
<dbReference type="Proteomes" id="UP000018936">
    <property type="component" value="Unassembled WGS sequence"/>
</dbReference>
<evidence type="ECO:0000256" key="4">
    <source>
        <dbReference type="ARBA" id="ARBA00022685"/>
    </source>
</evidence>
<dbReference type="OrthoDB" id="9948948at2759"/>
<dbReference type="EMBL" id="AZIM01012679">
    <property type="protein sequence ID" value="ETE56780.1"/>
    <property type="molecule type" value="Genomic_DNA"/>
</dbReference>
<dbReference type="PANTHER" id="PTHR10558:SF2">
    <property type="entry name" value="SOMATOSTATIN"/>
    <property type="match status" value="1"/>
</dbReference>
<evidence type="ECO:0000256" key="2">
    <source>
        <dbReference type="ARBA" id="ARBA00008327"/>
    </source>
</evidence>
<dbReference type="Pfam" id="PF03002">
    <property type="entry name" value="Somatostatin"/>
    <property type="match status" value="1"/>
</dbReference>
<dbReference type="AlphaFoldDB" id="V8N3Q0"/>
<evidence type="ECO:0000256" key="3">
    <source>
        <dbReference type="ARBA" id="ARBA00022525"/>
    </source>
</evidence>
<evidence type="ECO:0000313" key="9">
    <source>
        <dbReference type="EMBL" id="ETE56780.1"/>
    </source>
</evidence>
<dbReference type="InterPro" id="IPR004250">
    <property type="entry name" value="Somatostatin"/>
</dbReference>
<organism evidence="9 10">
    <name type="scientific">Ophiophagus hannah</name>
    <name type="common">King cobra</name>
    <name type="synonym">Naja hannah</name>
    <dbReference type="NCBI Taxonomy" id="8665"/>
    <lineage>
        <taxon>Eukaryota</taxon>
        <taxon>Metazoa</taxon>
        <taxon>Chordata</taxon>
        <taxon>Craniata</taxon>
        <taxon>Vertebrata</taxon>
        <taxon>Euteleostomi</taxon>
        <taxon>Lepidosauria</taxon>
        <taxon>Squamata</taxon>
        <taxon>Bifurcata</taxon>
        <taxon>Unidentata</taxon>
        <taxon>Episquamata</taxon>
        <taxon>Toxicofera</taxon>
        <taxon>Serpentes</taxon>
        <taxon>Colubroidea</taxon>
        <taxon>Elapidae</taxon>
        <taxon>Elapinae</taxon>
        <taxon>Ophiophagus</taxon>
    </lineage>
</organism>
<feature type="domain" description="Somatostatin/Cortistatin C-terminal" evidence="8">
    <location>
        <begin position="251"/>
        <end position="268"/>
    </location>
</feature>
<accession>V8N3Q0</accession>
<proteinExistence type="inferred from homology"/>
<keyword evidence="6" id="KW-1015">Disulfide bond</keyword>
<keyword evidence="3" id="KW-0964">Secreted</keyword>
<dbReference type="GO" id="GO:0005179">
    <property type="term" value="F:hormone activity"/>
    <property type="evidence" value="ECO:0007669"/>
    <property type="project" value="UniProtKB-KW"/>
</dbReference>
<protein>
    <submittedName>
        <fullName evidence="9">Somatostatin</fullName>
    </submittedName>
</protein>
<keyword evidence="5" id="KW-0372">Hormone</keyword>
<comment type="caution">
    <text evidence="9">The sequence shown here is derived from an EMBL/GenBank/DDBJ whole genome shotgun (WGS) entry which is preliminary data.</text>
</comment>
<evidence type="ECO:0000256" key="1">
    <source>
        <dbReference type="ARBA" id="ARBA00004613"/>
    </source>
</evidence>
<comment type="similarity">
    <text evidence="2">Belongs to the somatostatin family.</text>
</comment>
<comment type="subcellular location">
    <subcellularLocation>
        <location evidence="1">Secreted</location>
    </subcellularLocation>
</comment>
<evidence type="ECO:0000256" key="5">
    <source>
        <dbReference type="ARBA" id="ARBA00022702"/>
    </source>
</evidence>
<dbReference type="GO" id="GO:0030334">
    <property type="term" value="P:regulation of cell migration"/>
    <property type="evidence" value="ECO:0007669"/>
    <property type="project" value="TreeGrafter"/>
</dbReference>
<keyword evidence="4" id="KW-0165">Cleavage on pair of basic residues</keyword>
<feature type="region of interest" description="Disordered" evidence="7">
    <location>
        <begin position="127"/>
        <end position="150"/>
    </location>
</feature>
<evidence type="ECO:0000256" key="6">
    <source>
        <dbReference type="ARBA" id="ARBA00023157"/>
    </source>
</evidence>